<proteinExistence type="predicted"/>
<accession>A0A5S3PBB5</accession>
<organism evidence="1 2">
    <name type="scientific">Sulfitobacter sabulilitoris</name>
    <dbReference type="NCBI Taxonomy" id="2562655"/>
    <lineage>
        <taxon>Bacteria</taxon>
        <taxon>Pseudomonadati</taxon>
        <taxon>Pseudomonadota</taxon>
        <taxon>Alphaproteobacteria</taxon>
        <taxon>Rhodobacterales</taxon>
        <taxon>Roseobacteraceae</taxon>
        <taxon>Sulfitobacter</taxon>
    </lineage>
</organism>
<dbReference type="AlphaFoldDB" id="A0A5S3PBB5"/>
<reference evidence="1 2" key="1">
    <citation type="submission" date="2019-05" db="EMBL/GenBank/DDBJ databases">
        <title>Sulfitobacter sabulilitoris sp. nov., isolated from a marine sand.</title>
        <authorList>
            <person name="Yoon J.-H."/>
        </authorList>
    </citation>
    <scope>NUCLEOTIDE SEQUENCE [LARGE SCALE GENOMIC DNA]</scope>
    <source>
        <strain evidence="1 2">HSMS-29</strain>
    </source>
</reference>
<protein>
    <submittedName>
        <fullName evidence="1">Uncharacterized protein</fullName>
    </submittedName>
</protein>
<keyword evidence="2" id="KW-1185">Reference proteome</keyword>
<dbReference type="OrthoDB" id="7652129at2"/>
<gene>
    <name evidence="1" type="ORF">FDT80_16530</name>
</gene>
<dbReference type="EMBL" id="VANS01000005">
    <property type="protein sequence ID" value="TMM50861.1"/>
    <property type="molecule type" value="Genomic_DNA"/>
</dbReference>
<evidence type="ECO:0000313" key="1">
    <source>
        <dbReference type="EMBL" id="TMM50861.1"/>
    </source>
</evidence>
<dbReference type="Proteomes" id="UP000309550">
    <property type="component" value="Unassembled WGS sequence"/>
</dbReference>
<sequence>MPKHNRNFELTVNDIDLIEAALRTMKRDLSFDRLDGLKPDLPDSAEDDPLRQIHDLLGRLHNQKTFYRPMAEPYVGG</sequence>
<dbReference type="RefSeq" id="WP_138663433.1">
    <property type="nucleotide sequence ID" value="NZ_VANS01000005.1"/>
</dbReference>
<evidence type="ECO:0000313" key="2">
    <source>
        <dbReference type="Proteomes" id="UP000309550"/>
    </source>
</evidence>
<name>A0A5S3PBB5_9RHOB</name>
<comment type="caution">
    <text evidence="1">The sequence shown here is derived from an EMBL/GenBank/DDBJ whole genome shotgun (WGS) entry which is preliminary data.</text>
</comment>